<evidence type="ECO:0000256" key="7">
    <source>
        <dbReference type="HAMAP-Rule" id="MF_01325"/>
    </source>
</evidence>
<evidence type="ECO:0000313" key="10">
    <source>
        <dbReference type="Proteomes" id="UP000178974"/>
    </source>
</evidence>
<evidence type="ECO:0000256" key="8">
    <source>
        <dbReference type="SAM" id="MobiDB-lite"/>
    </source>
</evidence>
<evidence type="ECO:0000256" key="4">
    <source>
        <dbReference type="ARBA" id="ARBA00022980"/>
    </source>
</evidence>
<keyword evidence="3 7" id="KW-0694">RNA-binding</keyword>
<keyword evidence="5 7" id="KW-0687">Ribonucleoprotein</keyword>
<gene>
    <name evidence="7" type="primary">rplC</name>
    <name evidence="9" type="ORF">A2567_01350</name>
</gene>
<evidence type="ECO:0000313" key="9">
    <source>
        <dbReference type="EMBL" id="OGD42067.1"/>
    </source>
</evidence>
<organism evidence="9 10">
    <name type="scientific">Candidatus Azambacteria bacterium RIFOXYD1_FULL_42_11</name>
    <dbReference type="NCBI Taxonomy" id="1797310"/>
    <lineage>
        <taxon>Bacteria</taxon>
        <taxon>Candidatus Azamiibacteriota</taxon>
    </lineage>
</organism>
<dbReference type="Proteomes" id="UP000178974">
    <property type="component" value="Unassembled WGS sequence"/>
</dbReference>
<evidence type="ECO:0000256" key="3">
    <source>
        <dbReference type="ARBA" id="ARBA00022884"/>
    </source>
</evidence>
<dbReference type="GO" id="GO:0022625">
    <property type="term" value="C:cytosolic large ribosomal subunit"/>
    <property type="evidence" value="ECO:0007669"/>
    <property type="project" value="TreeGrafter"/>
</dbReference>
<dbReference type="SUPFAM" id="SSF50447">
    <property type="entry name" value="Translation proteins"/>
    <property type="match status" value="1"/>
</dbReference>
<evidence type="ECO:0000256" key="6">
    <source>
        <dbReference type="ARBA" id="ARBA00035243"/>
    </source>
</evidence>
<dbReference type="InterPro" id="IPR000597">
    <property type="entry name" value="Ribosomal_uL3"/>
</dbReference>
<dbReference type="Gene3D" id="3.30.160.810">
    <property type="match status" value="1"/>
</dbReference>
<comment type="subunit">
    <text evidence="7">Part of the 50S ribosomal subunit. Forms a cluster with proteins L14 and L19.</text>
</comment>
<dbReference type="EMBL" id="MEZA01000023">
    <property type="protein sequence ID" value="OGD42067.1"/>
    <property type="molecule type" value="Genomic_DNA"/>
</dbReference>
<evidence type="ECO:0000256" key="1">
    <source>
        <dbReference type="ARBA" id="ARBA00006540"/>
    </source>
</evidence>
<comment type="function">
    <text evidence="7">One of the primary rRNA binding proteins, it binds directly near the 3'-end of the 23S rRNA, where it nucleates assembly of the 50S subunit.</text>
</comment>
<proteinExistence type="inferred from homology"/>
<name>A0A1F5CGT6_9BACT</name>
<protein>
    <recommendedName>
        <fullName evidence="6 7">Large ribosomal subunit protein uL3</fullName>
    </recommendedName>
</protein>
<feature type="region of interest" description="Disordered" evidence="8">
    <location>
        <begin position="134"/>
        <end position="158"/>
    </location>
</feature>
<comment type="similarity">
    <text evidence="1 7">Belongs to the universal ribosomal protein uL3 family.</text>
</comment>
<comment type="caution">
    <text evidence="9">The sequence shown here is derived from an EMBL/GenBank/DDBJ whole genome shotgun (WGS) entry which is preliminary data.</text>
</comment>
<keyword evidence="2 7" id="KW-0699">rRNA-binding</keyword>
<dbReference type="FunFam" id="2.40.30.10:FF:000004">
    <property type="entry name" value="50S ribosomal protein L3"/>
    <property type="match status" value="1"/>
</dbReference>
<dbReference type="AlphaFoldDB" id="A0A1F5CGT6"/>
<dbReference type="GO" id="GO:0003735">
    <property type="term" value="F:structural constituent of ribosome"/>
    <property type="evidence" value="ECO:0007669"/>
    <property type="project" value="UniProtKB-UniRule"/>
</dbReference>
<keyword evidence="4 7" id="KW-0689">Ribosomal protein</keyword>
<evidence type="ECO:0000256" key="5">
    <source>
        <dbReference type="ARBA" id="ARBA00023274"/>
    </source>
</evidence>
<dbReference type="PANTHER" id="PTHR11229">
    <property type="entry name" value="50S RIBOSOMAL PROTEIN L3"/>
    <property type="match status" value="1"/>
</dbReference>
<sequence>MKFLLGKKLVMTQVYKGNDVVPVTLIESGPNFVTQIKTKDKDSYSAIQVGFGFRKEKSIKKPQRGHLAKIPNPKSQIPNKSQITNLRWLKEFRVDSTELKAGDEIKISDFNVGDKVTVVAISKGKGFQGVVKRHGFHGGPKSHGQKDRHRAPGSIGASWPQHVIKGMKMAGRMGGDRVTVKNLEVVEVDSENNLIALKGAVPGRKGTLVVIKSS</sequence>
<evidence type="ECO:0000256" key="2">
    <source>
        <dbReference type="ARBA" id="ARBA00022730"/>
    </source>
</evidence>
<reference evidence="9 10" key="1">
    <citation type="journal article" date="2016" name="Nat. Commun.">
        <title>Thousands of microbial genomes shed light on interconnected biogeochemical processes in an aquifer system.</title>
        <authorList>
            <person name="Anantharaman K."/>
            <person name="Brown C.T."/>
            <person name="Hug L.A."/>
            <person name="Sharon I."/>
            <person name="Castelle C.J."/>
            <person name="Probst A.J."/>
            <person name="Thomas B.C."/>
            <person name="Singh A."/>
            <person name="Wilkins M.J."/>
            <person name="Karaoz U."/>
            <person name="Brodie E.L."/>
            <person name="Williams K.H."/>
            <person name="Hubbard S.S."/>
            <person name="Banfield J.F."/>
        </authorList>
    </citation>
    <scope>NUCLEOTIDE SEQUENCE [LARGE SCALE GENOMIC DNA]</scope>
</reference>
<accession>A0A1F5CGT6</accession>
<dbReference type="HAMAP" id="MF_01325_B">
    <property type="entry name" value="Ribosomal_uL3_B"/>
    <property type="match status" value="1"/>
</dbReference>
<dbReference type="Gene3D" id="2.40.30.10">
    <property type="entry name" value="Translation factors"/>
    <property type="match status" value="1"/>
</dbReference>
<dbReference type="Pfam" id="PF00297">
    <property type="entry name" value="Ribosomal_L3"/>
    <property type="match status" value="1"/>
</dbReference>
<dbReference type="NCBIfam" id="TIGR03625">
    <property type="entry name" value="L3_bact"/>
    <property type="match status" value="1"/>
</dbReference>
<dbReference type="InterPro" id="IPR019927">
    <property type="entry name" value="Ribosomal_uL3_bac/org-type"/>
</dbReference>
<dbReference type="GO" id="GO:0006412">
    <property type="term" value="P:translation"/>
    <property type="evidence" value="ECO:0007669"/>
    <property type="project" value="UniProtKB-UniRule"/>
</dbReference>
<dbReference type="PANTHER" id="PTHR11229:SF16">
    <property type="entry name" value="LARGE RIBOSOMAL SUBUNIT PROTEIN UL3C"/>
    <property type="match status" value="1"/>
</dbReference>
<dbReference type="InterPro" id="IPR009000">
    <property type="entry name" value="Transl_B-barrel_sf"/>
</dbReference>
<dbReference type="GO" id="GO:0019843">
    <property type="term" value="F:rRNA binding"/>
    <property type="evidence" value="ECO:0007669"/>
    <property type="project" value="UniProtKB-UniRule"/>
</dbReference>